<evidence type="ECO:0000256" key="6">
    <source>
        <dbReference type="ARBA" id="ARBA00023065"/>
    </source>
</evidence>
<feature type="transmembrane region" description="Helical" evidence="8">
    <location>
        <begin position="6"/>
        <end position="27"/>
    </location>
</feature>
<feature type="domain" description="V-ATPase proteolipid subunit C-like" evidence="9">
    <location>
        <begin position="10"/>
        <end position="68"/>
    </location>
</feature>
<comment type="caution">
    <text evidence="10">The sequence shown here is derived from an EMBL/GenBank/DDBJ whole genome shotgun (WGS) entry which is preliminary data.</text>
</comment>
<dbReference type="SUPFAM" id="SSF81333">
    <property type="entry name" value="F1F0 ATP synthase subunit C"/>
    <property type="match status" value="2"/>
</dbReference>
<evidence type="ECO:0000313" key="10">
    <source>
        <dbReference type="EMBL" id="GAJ03044.1"/>
    </source>
</evidence>
<feature type="transmembrane region" description="Helical" evidence="8">
    <location>
        <begin position="48"/>
        <end position="76"/>
    </location>
</feature>
<dbReference type="CDD" id="cd18180">
    <property type="entry name" value="ATP-synt_Vo_Ao_c_NTPK_rpt2"/>
    <property type="match status" value="1"/>
</dbReference>
<evidence type="ECO:0000256" key="4">
    <source>
        <dbReference type="ARBA" id="ARBA00022692"/>
    </source>
</evidence>
<evidence type="ECO:0000256" key="5">
    <source>
        <dbReference type="ARBA" id="ARBA00022989"/>
    </source>
</evidence>
<keyword evidence="5 8" id="KW-1133">Transmembrane helix</keyword>
<dbReference type="CDD" id="cd18179">
    <property type="entry name" value="ATP-synt_Vo_Ao_c_NTPK_rpt1"/>
    <property type="match status" value="1"/>
</dbReference>
<keyword evidence="4 8" id="KW-0812">Transmembrane</keyword>
<dbReference type="PANTHER" id="PTHR10263">
    <property type="entry name" value="V-TYPE PROTON ATPASE PROTEOLIPID SUBUNIT"/>
    <property type="match status" value="1"/>
</dbReference>
<evidence type="ECO:0000256" key="1">
    <source>
        <dbReference type="ARBA" id="ARBA00004141"/>
    </source>
</evidence>
<dbReference type="Gene3D" id="1.20.120.610">
    <property type="entry name" value="lithium bound rotor ring of v- atpase"/>
    <property type="match status" value="1"/>
</dbReference>
<dbReference type="InterPro" id="IPR035921">
    <property type="entry name" value="F/V-ATP_Csub_sf"/>
</dbReference>
<dbReference type="GO" id="GO:0015078">
    <property type="term" value="F:proton transmembrane transporter activity"/>
    <property type="evidence" value="ECO:0007669"/>
    <property type="project" value="InterPro"/>
</dbReference>
<dbReference type="Pfam" id="PF00137">
    <property type="entry name" value="ATP-synt_C"/>
    <property type="match status" value="2"/>
</dbReference>
<evidence type="ECO:0000259" key="9">
    <source>
        <dbReference type="Pfam" id="PF00137"/>
    </source>
</evidence>
<dbReference type="GO" id="GO:0033177">
    <property type="term" value="C:proton-transporting two-sector ATPase complex, proton-transporting domain"/>
    <property type="evidence" value="ECO:0007669"/>
    <property type="project" value="InterPro"/>
</dbReference>
<organism evidence="10">
    <name type="scientific">marine sediment metagenome</name>
    <dbReference type="NCBI Taxonomy" id="412755"/>
    <lineage>
        <taxon>unclassified sequences</taxon>
        <taxon>metagenomes</taxon>
        <taxon>ecological metagenomes</taxon>
    </lineage>
</organism>
<comment type="similarity">
    <text evidence="2">Belongs to the V-ATPase proteolipid subunit family.</text>
</comment>
<evidence type="ECO:0000256" key="3">
    <source>
        <dbReference type="ARBA" id="ARBA00022448"/>
    </source>
</evidence>
<keyword evidence="3" id="KW-0813">Transport</keyword>
<gene>
    <name evidence="10" type="ORF">S12H4_53431</name>
</gene>
<dbReference type="EMBL" id="BARW01034012">
    <property type="protein sequence ID" value="GAJ03044.1"/>
    <property type="molecule type" value="Genomic_DNA"/>
</dbReference>
<comment type="subcellular location">
    <subcellularLocation>
        <location evidence="1">Membrane</location>
        <topology evidence="1">Multi-pass membrane protein</topology>
    </subcellularLocation>
</comment>
<keyword evidence="7 8" id="KW-0472">Membrane</keyword>
<keyword evidence="6" id="KW-0406">Ion transport</keyword>
<protein>
    <recommendedName>
        <fullName evidence="9">V-ATPase proteolipid subunit C-like domain-containing protein</fullName>
    </recommendedName>
</protein>
<feature type="transmembrane region" description="Helical" evidence="8">
    <location>
        <begin position="88"/>
        <end position="109"/>
    </location>
</feature>
<name>X1TCS5_9ZZZZ</name>
<feature type="non-terminal residue" evidence="10">
    <location>
        <position position="141"/>
    </location>
</feature>
<evidence type="ECO:0000256" key="8">
    <source>
        <dbReference type="SAM" id="Phobius"/>
    </source>
</evidence>
<proteinExistence type="inferred from homology"/>
<sequence length="141" mass="14493">MDYGLTLALIGAGLAALLAGIGSAIGIGTAGRSATGVLSEKPERYGQMFIMVVLPGTQGFYGFLAAFLVMLNLNFFGEEGVPELSTTLGLQVLIACLPIAFAGLVSAIFQGRVCSGGILMAAKRPEMAFKAGVVFAVMVEV</sequence>
<feature type="domain" description="V-ATPase proteolipid subunit C-like" evidence="9">
    <location>
        <begin position="94"/>
        <end position="141"/>
    </location>
</feature>
<reference evidence="10" key="1">
    <citation type="journal article" date="2014" name="Front. Microbiol.">
        <title>High frequency of phylogenetically diverse reductive dehalogenase-homologous genes in deep subseafloor sedimentary metagenomes.</title>
        <authorList>
            <person name="Kawai M."/>
            <person name="Futagami T."/>
            <person name="Toyoda A."/>
            <person name="Takaki Y."/>
            <person name="Nishi S."/>
            <person name="Hori S."/>
            <person name="Arai W."/>
            <person name="Tsubouchi T."/>
            <person name="Morono Y."/>
            <person name="Uchiyama I."/>
            <person name="Ito T."/>
            <person name="Fujiyama A."/>
            <person name="Inagaki F."/>
            <person name="Takami H."/>
        </authorList>
    </citation>
    <scope>NUCLEOTIDE SEQUENCE</scope>
    <source>
        <strain evidence="10">Expedition CK06-06</strain>
    </source>
</reference>
<dbReference type="AlphaFoldDB" id="X1TCS5"/>
<accession>X1TCS5</accession>
<dbReference type="InterPro" id="IPR002379">
    <property type="entry name" value="ATPase_proteolipid_c-like_dom"/>
</dbReference>
<evidence type="ECO:0000256" key="2">
    <source>
        <dbReference type="ARBA" id="ARBA00007296"/>
    </source>
</evidence>
<evidence type="ECO:0000256" key="7">
    <source>
        <dbReference type="ARBA" id="ARBA00023136"/>
    </source>
</evidence>
<dbReference type="NCBIfam" id="NF005124">
    <property type="entry name" value="PRK06558.1"/>
    <property type="match status" value="1"/>
</dbReference>